<sequence length="290" mass="31508">MSELERAGLFALEPAFASDPRPTVDPPYPGKLLRMGSSGPETALIQRCLEGIRTGRYPELAPLSPDGVFGQKTRTAVQQYQALAGLAADGIVGPDSWNSIVTTYNALYPEGDGRWPGSTLHPGSRGPDVVRMQQKLNYLANLYTAINRQTVDGAYGSRMEAAVRRFQAQFGLTADGAVGRATWERITSVQANAERGEPDGVLPRYPGRPLRRGDKGDGVRFLQSYLNETLRAEDPGVSQVRVDGSFGPATEALVKSFQRHFRLAEDGAAGRDTWGVAVAEFNRLVMRGRA</sequence>
<gene>
    <name evidence="2" type="ORF">H8S23_10205</name>
</gene>
<feature type="domain" description="Peptidoglycan binding-like" evidence="1">
    <location>
        <begin position="39"/>
        <end position="98"/>
    </location>
</feature>
<organism evidence="2 3">
    <name type="scientific">Anaerofilum hominis</name>
    <dbReference type="NCBI Taxonomy" id="2763016"/>
    <lineage>
        <taxon>Bacteria</taxon>
        <taxon>Bacillati</taxon>
        <taxon>Bacillota</taxon>
        <taxon>Clostridia</taxon>
        <taxon>Eubacteriales</taxon>
        <taxon>Oscillospiraceae</taxon>
        <taxon>Anaerofilum</taxon>
    </lineage>
</organism>
<feature type="domain" description="Peptidoglycan binding-like" evidence="1">
    <location>
        <begin position="216"/>
        <end position="275"/>
    </location>
</feature>
<evidence type="ECO:0000259" key="1">
    <source>
        <dbReference type="Pfam" id="PF01471"/>
    </source>
</evidence>
<dbReference type="RefSeq" id="WP_186888237.1">
    <property type="nucleotide sequence ID" value="NZ_JACONZ010000003.1"/>
</dbReference>
<protein>
    <submittedName>
        <fullName evidence="2">Peptidoglycan-binding protein</fullName>
    </submittedName>
</protein>
<name>A0A923I7U2_9FIRM</name>
<dbReference type="SUPFAM" id="SSF47090">
    <property type="entry name" value="PGBD-like"/>
    <property type="match status" value="3"/>
</dbReference>
<dbReference type="AlphaFoldDB" id="A0A923I7U2"/>
<dbReference type="InterPro" id="IPR052905">
    <property type="entry name" value="LD-transpeptidase_YkuD-like"/>
</dbReference>
<dbReference type="PANTHER" id="PTHR41533:SF1">
    <property type="entry name" value="L,D-TRANSPEPTIDASE YCBB-RELATED"/>
    <property type="match status" value="1"/>
</dbReference>
<keyword evidence="3" id="KW-1185">Reference proteome</keyword>
<dbReference type="Proteomes" id="UP000659630">
    <property type="component" value="Unassembled WGS sequence"/>
</dbReference>
<dbReference type="InterPro" id="IPR036366">
    <property type="entry name" value="PGBDSf"/>
</dbReference>
<proteinExistence type="predicted"/>
<dbReference type="EMBL" id="JACONZ010000003">
    <property type="protein sequence ID" value="MBC5581881.1"/>
    <property type="molecule type" value="Genomic_DNA"/>
</dbReference>
<reference evidence="2" key="1">
    <citation type="submission" date="2020-08" db="EMBL/GenBank/DDBJ databases">
        <title>Genome public.</title>
        <authorList>
            <person name="Liu C."/>
            <person name="Sun Q."/>
        </authorList>
    </citation>
    <scope>NUCLEOTIDE SEQUENCE</scope>
    <source>
        <strain evidence="2">BX8</strain>
    </source>
</reference>
<dbReference type="InterPro" id="IPR002477">
    <property type="entry name" value="Peptidoglycan-bd-like"/>
</dbReference>
<dbReference type="InterPro" id="IPR036365">
    <property type="entry name" value="PGBD-like_sf"/>
</dbReference>
<accession>A0A923I7U2</accession>
<comment type="caution">
    <text evidence="2">The sequence shown here is derived from an EMBL/GenBank/DDBJ whole genome shotgun (WGS) entry which is preliminary data.</text>
</comment>
<evidence type="ECO:0000313" key="3">
    <source>
        <dbReference type="Proteomes" id="UP000659630"/>
    </source>
</evidence>
<dbReference type="PANTHER" id="PTHR41533">
    <property type="entry name" value="L,D-TRANSPEPTIDASE HI_1667-RELATED"/>
    <property type="match status" value="1"/>
</dbReference>
<dbReference type="Gene3D" id="1.10.101.10">
    <property type="entry name" value="PGBD-like superfamily/PGBD"/>
    <property type="match status" value="3"/>
</dbReference>
<feature type="domain" description="Peptidoglycan binding-like" evidence="1">
    <location>
        <begin position="125"/>
        <end position="185"/>
    </location>
</feature>
<dbReference type="Pfam" id="PF01471">
    <property type="entry name" value="PG_binding_1"/>
    <property type="match status" value="3"/>
</dbReference>
<evidence type="ECO:0000313" key="2">
    <source>
        <dbReference type="EMBL" id="MBC5581881.1"/>
    </source>
</evidence>